<dbReference type="Pfam" id="PF00571">
    <property type="entry name" value="CBS"/>
    <property type="match status" value="2"/>
</dbReference>
<dbReference type="SMART" id="SM01091">
    <property type="entry name" value="CorC_HlyC"/>
    <property type="match status" value="1"/>
</dbReference>
<dbReference type="InterPro" id="IPR016169">
    <property type="entry name" value="FAD-bd_PCMH_sub2"/>
</dbReference>
<dbReference type="OrthoDB" id="9797674at2"/>
<evidence type="ECO:0000256" key="3">
    <source>
        <dbReference type="ARBA" id="ARBA00023122"/>
    </source>
</evidence>
<evidence type="ECO:0000313" key="6">
    <source>
        <dbReference type="EMBL" id="PWR21081.1"/>
    </source>
</evidence>
<comment type="caution">
    <text evidence="6">The sequence shown here is derived from an EMBL/GenBank/DDBJ whole genome shotgun (WGS) entry which is preliminary data.</text>
</comment>
<name>A0A317E368_9PROT</name>
<feature type="domain" description="CBS" evidence="5">
    <location>
        <begin position="126"/>
        <end position="186"/>
    </location>
</feature>
<dbReference type="CDD" id="cd04590">
    <property type="entry name" value="CBS_pair_CorC_HlyC_assoc"/>
    <property type="match status" value="1"/>
</dbReference>
<evidence type="ECO:0000256" key="1">
    <source>
        <dbReference type="ARBA" id="ARBA00006446"/>
    </source>
</evidence>
<evidence type="ECO:0000259" key="5">
    <source>
        <dbReference type="PROSITE" id="PS51371"/>
    </source>
</evidence>
<accession>A0A317E368</accession>
<dbReference type="InterPro" id="IPR000644">
    <property type="entry name" value="CBS_dom"/>
</dbReference>
<evidence type="ECO:0000256" key="2">
    <source>
        <dbReference type="ARBA" id="ARBA00022737"/>
    </source>
</evidence>
<proteinExistence type="inferred from homology"/>
<evidence type="ECO:0000313" key="7">
    <source>
        <dbReference type="Proteomes" id="UP000246077"/>
    </source>
</evidence>
<comment type="similarity">
    <text evidence="1">Belongs to the UPF0053 family. Hemolysin C subfamily.</text>
</comment>
<dbReference type="PROSITE" id="PS51371">
    <property type="entry name" value="CBS"/>
    <property type="match status" value="2"/>
</dbReference>
<dbReference type="GO" id="GO:0050660">
    <property type="term" value="F:flavin adenine dinucleotide binding"/>
    <property type="evidence" value="ECO:0007669"/>
    <property type="project" value="InterPro"/>
</dbReference>
<sequence length="283" mass="31424">MTSWLSWLRGLARGKGEPSLRESLEGIIDEHAEASFHTPDQGEREMIRNLLEFGEMTVDDVMVPRADIYAVPATISLDKLIETFLESGHSRLVVYGESLDDVTGMVHVRDVLQFWNRRDDFLLDAILRKVLFIPPSQSLRDVLAQIQAARSHLAIVIDEYGGTDGLVTIEDLVEEIVGDIEDEHDEEEAPMFTVGPDGVLDADARAPVEEVEAALGQHLLTGDLEEEIDTIGGLVVSLVGRVPEAGEKLTLVPGFEFEVVDADPRMIRRLRIYRTVAPNSVED</sequence>
<dbReference type="EMBL" id="QGLF01000003">
    <property type="protein sequence ID" value="PWR21081.1"/>
    <property type="molecule type" value="Genomic_DNA"/>
</dbReference>
<dbReference type="InterPro" id="IPR044751">
    <property type="entry name" value="Ion_transp-like_CBS"/>
</dbReference>
<feature type="domain" description="CBS" evidence="5">
    <location>
        <begin position="62"/>
        <end position="121"/>
    </location>
</feature>
<dbReference type="PANTHER" id="PTHR22777:SF27">
    <property type="entry name" value="MAGNESIUM AND COBALT EFFLUX PROTEIN CORC"/>
    <property type="match status" value="1"/>
</dbReference>
<evidence type="ECO:0000256" key="4">
    <source>
        <dbReference type="PROSITE-ProRule" id="PRU00703"/>
    </source>
</evidence>
<dbReference type="InterPro" id="IPR005170">
    <property type="entry name" value="Transptr-assoc_dom"/>
</dbReference>
<reference evidence="7" key="1">
    <citation type="submission" date="2018-05" db="EMBL/GenBank/DDBJ databases">
        <title>Zavarzinia sp. HR-AS.</title>
        <authorList>
            <person name="Lee Y."/>
            <person name="Jeon C.O."/>
        </authorList>
    </citation>
    <scope>NUCLEOTIDE SEQUENCE [LARGE SCALE GENOMIC DNA]</scope>
    <source>
        <strain evidence="7">DSM 1231</strain>
    </source>
</reference>
<dbReference type="SUPFAM" id="SSF54631">
    <property type="entry name" value="CBS-domain pair"/>
    <property type="match status" value="1"/>
</dbReference>
<dbReference type="Gene3D" id="3.30.465.10">
    <property type="match status" value="1"/>
</dbReference>
<dbReference type="Pfam" id="PF03471">
    <property type="entry name" value="CorC_HlyC"/>
    <property type="match status" value="1"/>
</dbReference>
<dbReference type="InterPro" id="IPR046342">
    <property type="entry name" value="CBS_dom_sf"/>
</dbReference>
<dbReference type="FunFam" id="3.10.580.10:FF:000002">
    <property type="entry name" value="Magnesium/cobalt efflux protein CorC"/>
    <property type="match status" value="1"/>
</dbReference>
<protein>
    <submittedName>
        <fullName evidence="6">Magnesium/cobalt efflux protein</fullName>
    </submittedName>
</protein>
<dbReference type="AlphaFoldDB" id="A0A317E368"/>
<dbReference type="PANTHER" id="PTHR22777">
    <property type="entry name" value="HEMOLYSIN-RELATED"/>
    <property type="match status" value="1"/>
</dbReference>
<keyword evidence="7" id="KW-1185">Reference proteome</keyword>
<gene>
    <name evidence="6" type="ORF">DKG75_12940</name>
</gene>
<keyword evidence="2" id="KW-0677">Repeat</keyword>
<organism evidence="6 7">
    <name type="scientific">Zavarzinia compransoris</name>
    <dbReference type="NCBI Taxonomy" id="1264899"/>
    <lineage>
        <taxon>Bacteria</taxon>
        <taxon>Pseudomonadati</taxon>
        <taxon>Pseudomonadota</taxon>
        <taxon>Alphaproteobacteria</taxon>
        <taxon>Rhodospirillales</taxon>
        <taxon>Zavarziniaceae</taxon>
        <taxon>Zavarzinia</taxon>
    </lineage>
</organism>
<dbReference type="GO" id="GO:0005886">
    <property type="term" value="C:plasma membrane"/>
    <property type="evidence" value="ECO:0007669"/>
    <property type="project" value="TreeGrafter"/>
</dbReference>
<dbReference type="InterPro" id="IPR036318">
    <property type="entry name" value="FAD-bd_PCMH-like_sf"/>
</dbReference>
<keyword evidence="3 4" id="KW-0129">CBS domain</keyword>
<dbReference type="SUPFAM" id="SSF56176">
    <property type="entry name" value="FAD-binding/transporter-associated domain-like"/>
    <property type="match status" value="1"/>
</dbReference>
<dbReference type="Proteomes" id="UP000246077">
    <property type="component" value="Unassembled WGS sequence"/>
</dbReference>
<dbReference type="Gene3D" id="3.10.580.10">
    <property type="entry name" value="CBS-domain"/>
    <property type="match status" value="1"/>
</dbReference>